<gene>
    <name evidence="3" type="ORF">QJ043_00440</name>
</gene>
<dbReference type="EMBL" id="JASJEX010000001">
    <property type="protein sequence ID" value="MDJ1128556.1"/>
    <property type="molecule type" value="Genomic_DNA"/>
</dbReference>
<keyword evidence="2" id="KW-0812">Transmembrane</keyword>
<comment type="caution">
    <text evidence="3">The sequence shown here is derived from an EMBL/GenBank/DDBJ whole genome shotgun (WGS) entry which is preliminary data.</text>
</comment>
<dbReference type="RefSeq" id="WP_283712200.1">
    <property type="nucleotide sequence ID" value="NZ_JASJEW010000001.1"/>
</dbReference>
<accession>A0ABT6ZHM4</accession>
<protein>
    <recommendedName>
        <fullName evidence="5">DUF3040 domain-containing protein</fullName>
    </recommendedName>
</protein>
<keyword evidence="2" id="KW-1133">Transmembrane helix</keyword>
<organism evidence="3 4">
    <name type="scientific">Kribbibacterium absianum</name>
    <dbReference type="NCBI Taxonomy" id="3044210"/>
    <lineage>
        <taxon>Bacteria</taxon>
        <taxon>Bacillati</taxon>
        <taxon>Actinomycetota</taxon>
        <taxon>Coriobacteriia</taxon>
        <taxon>Coriobacteriales</taxon>
        <taxon>Kribbibacteriaceae</taxon>
        <taxon>Kribbibacterium</taxon>
    </lineage>
</organism>
<sequence length="64" mass="7021">MAADPTYTEKTNRELEDLPEEVEAEKKANEMPEGEKHVDRSVMKVCLLIAAAAIVVLMCAAVFA</sequence>
<evidence type="ECO:0000313" key="4">
    <source>
        <dbReference type="Proteomes" id="UP001431693"/>
    </source>
</evidence>
<name>A0ABT6ZHM4_9ACTN</name>
<evidence type="ECO:0000256" key="1">
    <source>
        <dbReference type="SAM" id="MobiDB-lite"/>
    </source>
</evidence>
<feature type="region of interest" description="Disordered" evidence="1">
    <location>
        <begin position="1"/>
        <end position="35"/>
    </location>
</feature>
<evidence type="ECO:0008006" key="5">
    <source>
        <dbReference type="Google" id="ProtNLM"/>
    </source>
</evidence>
<dbReference type="Proteomes" id="UP001431693">
    <property type="component" value="Unassembled WGS sequence"/>
</dbReference>
<feature type="compositionally biased region" description="Basic and acidic residues" evidence="1">
    <location>
        <begin position="24"/>
        <end position="35"/>
    </location>
</feature>
<evidence type="ECO:0000256" key="2">
    <source>
        <dbReference type="SAM" id="Phobius"/>
    </source>
</evidence>
<keyword evidence="2" id="KW-0472">Membrane</keyword>
<keyword evidence="4" id="KW-1185">Reference proteome</keyword>
<feature type="transmembrane region" description="Helical" evidence="2">
    <location>
        <begin position="45"/>
        <end position="63"/>
    </location>
</feature>
<evidence type="ECO:0000313" key="3">
    <source>
        <dbReference type="EMBL" id="MDJ1128556.1"/>
    </source>
</evidence>
<proteinExistence type="predicted"/>
<reference evidence="3" key="1">
    <citation type="submission" date="2023-05" db="EMBL/GenBank/DDBJ databases">
        <title>[olsenella] sp. nov., isolated from a pig farm feces dump.</title>
        <authorList>
            <person name="Chang Y.-H."/>
        </authorList>
    </citation>
    <scope>NUCLEOTIDE SEQUENCE</scope>
    <source>
        <strain evidence="3">YH-ols2217</strain>
    </source>
</reference>